<evidence type="ECO:0000256" key="2">
    <source>
        <dbReference type="ARBA" id="ARBA00009941"/>
    </source>
</evidence>
<dbReference type="PANTHER" id="PTHR12000:SF42">
    <property type="entry name" value="LEGUMAIN"/>
    <property type="match status" value="1"/>
</dbReference>
<keyword evidence="5" id="KW-0732">Signal</keyword>
<keyword evidence="7" id="KW-0788">Thiol protease</keyword>
<sequence length="450" mass="48279">MLSIALASAAYAAKDNDVADHWAVLVAGSSGFGNYRHQADVCHAYQIFKRAGVPESQIITLAVDDIAHSSENPFPGKIFNQPTAAGVPGVDVYAGCVIDYSGTQVTPETFTKVLTGDATGLNGGKVLKSTSSSRVFVNFVDHGGVDIIGFPETTMHAKELVGALQTMNTKQMYKELVFYLEACESGSMFLNLPANIRIYATTAANAAESSWGTYCMPDDMVDGKHVGSCLGDLYSVNWMQDTDKALPSETLGKQYERVKQLTTKSHVLQFGDETITSEPVTAFEGDGPAAVEAAPQCYAMCSSLPTMFKCLSFSPCAQCSECQTVEEDSASAAASLPSADAALSSAFHRFITTGSDKAATELMRGVQARQLAKTRFDAISRKVANRAAVELDAYDNIEHDCHFAAYKAYKETCGEWDVEALVHSTTLAKLCKHTRGDSREITAAMKSVCA</sequence>
<evidence type="ECO:0000256" key="5">
    <source>
        <dbReference type="ARBA" id="ARBA00022729"/>
    </source>
</evidence>
<organism evidence="9 10">
    <name type="scientific">Prymnesium parvum</name>
    <name type="common">Toxic golden alga</name>
    <dbReference type="NCBI Taxonomy" id="97485"/>
    <lineage>
        <taxon>Eukaryota</taxon>
        <taxon>Haptista</taxon>
        <taxon>Haptophyta</taxon>
        <taxon>Prymnesiophyceae</taxon>
        <taxon>Prymnesiales</taxon>
        <taxon>Prymnesiaceae</taxon>
        <taxon>Prymnesium</taxon>
    </lineage>
</organism>
<keyword evidence="4" id="KW-0645">Protease</keyword>
<dbReference type="CDD" id="cd21115">
    <property type="entry name" value="legumain_C"/>
    <property type="match status" value="1"/>
</dbReference>
<comment type="similarity">
    <text evidence="2">Belongs to the peptidase C13 family.</text>
</comment>
<keyword evidence="10" id="KW-1185">Reference proteome</keyword>
<evidence type="ECO:0000256" key="4">
    <source>
        <dbReference type="ARBA" id="ARBA00022670"/>
    </source>
</evidence>
<dbReference type="InterPro" id="IPR046427">
    <property type="entry name" value="Legumain_prodom_sf"/>
</dbReference>
<dbReference type="Proteomes" id="UP001515480">
    <property type="component" value="Unassembled WGS sequence"/>
</dbReference>
<comment type="caution">
    <text evidence="9">The sequence shown here is derived from an EMBL/GenBank/DDBJ whole genome shotgun (WGS) entry which is preliminary data.</text>
</comment>
<dbReference type="PRINTS" id="PR00776">
    <property type="entry name" value="HEMOGLOBNASE"/>
</dbReference>
<evidence type="ECO:0000256" key="1">
    <source>
        <dbReference type="ARBA" id="ARBA00000810"/>
    </source>
</evidence>
<dbReference type="GO" id="GO:0006624">
    <property type="term" value="P:vacuolar protein processing"/>
    <property type="evidence" value="ECO:0007669"/>
    <property type="project" value="TreeGrafter"/>
</dbReference>
<evidence type="ECO:0000256" key="7">
    <source>
        <dbReference type="ARBA" id="ARBA00022807"/>
    </source>
</evidence>
<evidence type="ECO:0000256" key="6">
    <source>
        <dbReference type="ARBA" id="ARBA00022801"/>
    </source>
</evidence>
<comment type="catalytic activity">
    <reaction evidence="1">
        <text>Hydrolysis of proteins and small molecule substrates at -Asn-|-Xaa- bonds.</text>
        <dbReference type="EC" id="3.4.22.34"/>
    </reaction>
</comment>
<gene>
    <name evidence="9" type="ORF">AB1Y20_009261</name>
</gene>
<dbReference type="PANTHER" id="PTHR12000">
    <property type="entry name" value="HEMOGLOBINASE FAMILY MEMBER"/>
    <property type="match status" value="1"/>
</dbReference>
<evidence type="ECO:0000313" key="10">
    <source>
        <dbReference type="Proteomes" id="UP001515480"/>
    </source>
</evidence>
<feature type="active site" evidence="8">
    <location>
        <position position="142"/>
    </location>
</feature>
<dbReference type="GO" id="GO:0004197">
    <property type="term" value="F:cysteine-type endopeptidase activity"/>
    <property type="evidence" value="ECO:0007669"/>
    <property type="project" value="UniProtKB-EC"/>
</dbReference>
<dbReference type="Pfam" id="PF01650">
    <property type="entry name" value="Peptidase_C13"/>
    <property type="match status" value="1"/>
</dbReference>
<dbReference type="GO" id="GO:0051603">
    <property type="term" value="P:proteolysis involved in protein catabolic process"/>
    <property type="evidence" value="ECO:0007669"/>
    <property type="project" value="TreeGrafter"/>
</dbReference>
<dbReference type="PIRSF" id="PIRSF019663">
    <property type="entry name" value="Legumain"/>
    <property type="match status" value="1"/>
</dbReference>
<protein>
    <recommendedName>
        <fullName evidence="3">legumain</fullName>
        <ecNumber evidence="3">3.4.22.34</ecNumber>
    </recommendedName>
</protein>
<dbReference type="InterPro" id="IPR001096">
    <property type="entry name" value="Peptidase_C13"/>
</dbReference>
<name>A0AB34K1L1_PRYPA</name>
<dbReference type="GO" id="GO:0005773">
    <property type="term" value="C:vacuole"/>
    <property type="evidence" value="ECO:0007669"/>
    <property type="project" value="GOC"/>
</dbReference>
<dbReference type="Gene3D" id="1.10.132.130">
    <property type="match status" value="1"/>
</dbReference>
<proteinExistence type="inferred from homology"/>
<dbReference type="Gene3D" id="3.40.50.1460">
    <property type="match status" value="1"/>
</dbReference>
<accession>A0AB34K1L1</accession>
<evidence type="ECO:0000313" key="9">
    <source>
        <dbReference type="EMBL" id="KAL1527885.1"/>
    </source>
</evidence>
<dbReference type="FunFam" id="3.40.50.1460:FF:000006">
    <property type="entry name" value="Legumain"/>
    <property type="match status" value="1"/>
</dbReference>
<evidence type="ECO:0000256" key="8">
    <source>
        <dbReference type="PIRSR" id="PIRSR019663-1"/>
    </source>
</evidence>
<evidence type="ECO:0000256" key="3">
    <source>
        <dbReference type="ARBA" id="ARBA00012628"/>
    </source>
</evidence>
<keyword evidence="6" id="KW-0378">Hydrolase</keyword>
<dbReference type="EMBL" id="JBGBPQ010000002">
    <property type="protein sequence ID" value="KAL1527885.1"/>
    <property type="molecule type" value="Genomic_DNA"/>
</dbReference>
<dbReference type="InterPro" id="IPR048501">
    <property type="entry name" value="Legum_prodom"/>
</dbReference>
<dbReference type="EC" id="3.4.22.34" evidence="3"/>
<dbReference type="AlphaFoldDB" id="A0AB34K1L1"/>
<feature type="active site" description="Nucleophile" evidence="8">
    <location>
        <position position="183"/>
    </location>
</feature>
<reference evidence="9 10" key="1">
    <citation type="journal article" date="2024" name="Science">
        <title>Giant polyketide synthase enzymes in the biosynthesis of giant marine polyether toxins.</title>
        <authorList>
            <person name="Fallon T.R."/>
            <person name="Shende V.V."/>
            <person name="Wierzbicki I.H."/>
            <person name="Pendleton A.L."/>
            <person name="Watervoot N.F."/>
            <person name="Auber R.P."/>
            <person name="Gonzalez D.J."/>
            <person name="Wisecaver J.H."/>
            <person name="Moore B.S."/>
        </authorList>
    </citation>
    <scope>NUCLEOTIDE SEQUENCE [LARGE SCALE GENOMIC DNA]</scope>
    <source>
        <strain evidence="9 10">12B1</strain>
    </source>
</reference>